<name>A0A2D0N430_FLAN2</name>
<evidence type="ECO:0000313" key="1">
    <source>
        <dbReference type="EMBL" id="PHN03264.1"/>
    </source>
</evidence>
<dbReference type="PANTHER" id="PTHR31118">
    <property type="entry name" value="CYCLASE-LIKE PROTEIN 2"/>
    <property type="match status" value="1"/>
</dbReference>
<dbReference type="Proteomes" id="UP000223913">
    <property type="component" value="Unassembled WGS sequence"/>
</dbReference>
<dbReference type="Gene3D" id="3.50.30.50">
    <property type="entry name" value="Putative cyclase"/>
    <property type="match status" value="1"/>
</dbReference>
<accession>A0A2D0N430</accession>
<dbReference type="SUPFAM" id="SSF102198">
    <property type="entry name" value="Putative cyclase"/>
    <property type="match status" value="1"/>
</dbReference>
<dbReference type="AlphaFoldDB" id="A0A2D0N430"/>
<reference evidence="1 2" key="1">
    <citation type="submission" date="2017-10" db="EMBL/GenBank/DDBJ databases">
        <title>The draft genome sequence of Lewinella nigricans NBRC 102662.</title>
        <authorList>
            <person name="Wang K."/>
        </authorList>
    </citation>
    <scope>NUCLEOTIDE SEQUENCE [LARGE SCALE GENOMIC DNA]</scope>
    <source>
        <strain evidence="1 2">NBRC 102662</strain>
    </source>
</reference>
<dbReference type="OrthoDB" id="9796085at2"/>
<gene>
    <name evidence="1" type="ORF">CRP01_28125</name>
</gene>
<dbReference type="InterPro" id="IPR037175">
    <property type="entry name" value="KFase_sf"/>
</dbReference>
<dbReference type="EMBL" id="PDUD01000033">
    <property type="protein sequence ID" value="PHN03264.1"/>
    <property type="molecule type" value="Genomic_DNA"/>
</dbReference>
<evidence type="ECO:0000313" key="2">
    <source>
        <dbReference type="Proteomes" id="UP000223913"/>
    </source>
</evidence>
<dbReference type="RefSeq" id="WP_099153393.1">
    <property type="nucleotide sequence ID" value="NZ_PDUD01000033.1"/>
</dbReference>
<dbReference type="GO" id="GO:0004061">
    <property type="term" value="F:arylformamidase activity"/>
    <property type="evidence" value="ECO:0007669"/>
    <property type="project" value="InterPro"/>
</dbReference>
<keyword evidence="2" id="KW-1185">Reference proteome</keyword>
<dbReference type="PANTHER" id="PTHR31118:SF12">
    <property type="entry name" value="CYCLASE-LIKE PROTEIN 2"/>
    <property type="match status" value="1"/>
</dbReference>
<organism evidence="1 2">
    <name type="scientific">Flavilitoribacter nigricans (strain ATCC 23147 / DSM 23189 / NBRC 102662 / NCIMB 1420 / SS-2)</name>
    <name type="common">Lewinella nigricans</name>
    <dbReference type="NCBI Taxonomy" id="1122177"/>
    <lineage>
        <taxon>Bacteria</taxon>
        <taxon>Pseudomonadati</taxon>
        <taxon>Bacteroidota</taxon>
        <taxon>Saprospiria</taxon>
        <taxon>Saprospirales</taxon>
        <taxon>Lewinellaceae</taxon>
        <taxon>Flavilitoribacter</taxon>
    </lineage>
</organism>
<protein>
    <submittedName>
        <fullName evidence="1">Cyclase</fullName>
    </submittedName>
</protein>
<dbReference type="InterPro" id="IPR007325">
    <property type="entry name" value="KFase/CYL"/>
</dbReference>
<dbReference type="Pfam" id="PF04199">
    <property type="entry name" value="Cyclase"/>
    <property type="match status" value="1"/>
</dbReference>
<dbReference type="GO" id="GO:0019441">
    <property type="term" value="P:L-tryptophan catabolic process to kynurenine"/>
    <property type="evidence" value="ECO:0007669"/>
    <property type="project" value="InterPro"/>
</dbReference>
<comment type="caution">
    <text evidence="1">The sequence shown here is derived from an EMBL/GenBank/DDBJ whole genome shotgun (WGS) entry which is preliminary data.</text>
</comment>
<proteinExistence type="predicted"/>
<sequence length="272" mass="29786">MHLSTNSLLPIGLMAGLCLLGCQPQTAPEEVDPFAQGQWIDLTYNFDEQTIYWPTANGFVLDTVFEGETENGYYYSAFQYCAAEHGGTHLDAPVHFAEGKQSMEQIPLDRLTGTAVVVDVSEKALADKDYLIGVADLQNWENEHGTIPEDAILLLRTGYGKFWPNKVDYMGTDEVGPEAVAKLHFPGLDPEAATWLTSERKIKAIGLDTPSIDYGQSVLFESHQILFQSNIPAFENVANLEALPVMGSYVVALPMKIKGGSGGPLRIVAFVQ</sequence>